<dbReference type="STRING" id="272562.CA_C2661"/>
<keyword evidence="15" id="KW-1185">Reference proteome</keyword>
<keyword evidence="6 11" id="KW-0812">Transmembrane</keyword>
<name>Q97FR6_CLOAB</name>
<dbReference type="Pfam" id="PF18075">
    <property type="entry name" value="FtsX_ECD"/>
    <property type="match status" value="1"/>
</dbReference>
<evidence type="ECO:0000256" key="6">
    <source>
        <dbReference type="ARBA" id="ARBA00022692"/>
    </source>
</evidence>
<dbReference type="PIR" id="E97227">
    <property type="entry name" value="E97227"/>
</dbReference>
<feature type="transmembrane region" description="Helical" evidence="11">
    <location>
        <begin position="262"/>
        <end position="287"/>
    </location>
</feature>
<evidence type="ECO:0000256" key="8">
    <source>
        <dbReference type="ARBA" id="ARBA00023136"/>
    </source>
</evidence>
<protein>
    <recommendedName>
        <fullName evidence="3 10">Cell division protein FtsX</fullName>
    </recommendedName>
</protein>
<sequence length="293" mass="33402">MIINTLKLFFKDALKNSIRNISITIASITTVLCSIFILEIFFLLLCNIKLGISGAAPNREIQVFLNNNIKVADRQRIHNKIMALDGIVNIDFESKQKISYYLKKHLGNRYKNILLNSLPESYTVRVNSEENIPIIIAKISCLKGISEVDKNASIEKELTAIIRVAQLIGIPLFIIFSVISIFLIKNTILLTIYSRREEISVMKYLGATDWFIRWPFIFQGMIICFSGTMISLIIIFLLYSFIYKNIASYSIEVFLTLIPPSFILTTMSWFFLLTGTIIGALISGFTIKKFLNI</sequence>
<comment type="subcellular location">
    <subcellularLocation>
        <location evidence="1">Cell membrane</location>
        <topology evidence="1">Multi-pass membrane protein</topology>
    </subcellularLocation>
</comment>
<accession>Q97FR6</accession>
<keyword evidence="8 10" id="KW-0472">Membrane</keyword>
<evidence type="ECO:0000259" key="13">
    <source>
        <dbReference type="Pfam" id="PF18075"/>
    </source>
</evidence>
<gene>
    <name evidence="14" type="primary">ftsX</name>
    <name evidence="14" type="ordered locus">CA_C2661</name>
</gene>
<feature type="transmembrane region" description="Helical" evidence="11">
    <location>
        <begin position="214"/>
        <end position="242"/>
    </location>
</feature>
<dbReference type="NCBIfam" id="NF038347">
    <property type="entry name" value="FtsX_Gpos"/>
    <property type="match status" value="1"/>
</dbReference>
<evidence type="ECO:0000256" key="11">
    <source>
        <dbReference type="SAM" id="Phobius"/>
    </source>
</evidence>
<dbReference type="HOGENOM" id="CLU_073546_2_2_9"/>
<keyword evidence="7 11" id="KW-1133">Transmembrane helix</keyword>
<reference evidence="14 15" key="1">
    <citation type="journal article" date="2001" name="J. Bacteriol.">
        <title>Genome sequence and comparative analysis of the solvent-producing bacterium Clostridium acetobutylicum.</title>
        <authorList>
            <person name="Nolling J."/>
            <person name="Breton G."/>
            <person name="Omelchenko M.V."/>
            <person name="Makarova K.S."/>
            <person name="Zeng Q."/>
            <person name="Gibson R."/>
            <person name="Lee H.M."/>
            <person name="Dubois J."/>
            <person name="Qiu D."/>
            <person name="Hitti J."/>
            <person name="Wolf Y.I."/>
            <person name="Tatusov R.L."/>
            <person name="Sabathe F."/>
            <person name="Doucette-Stamm L."/>
            <person name="Soucaille P."/>
            <person name="Daly M.J."/>
            <person name="Bennett G.N."/>
            <person name="Koonin E.V."/>
            <person name="Smith D.R."/>
        </authorList>
    </citation>
    <scope>NUCLEOTIDE SEQUENCE [LARGE SCALE GENOMIC DNA]</scope>
    <source>
        <strain evidence="15">ATCC 824 / DSM 792 / JCM 1419 / LMG 5710 / VKM B-1787</strain>
    </source>
</reference>
<comment type="function">
    <text evidence="10">Part of the ABC transporter FtsEX involved in asymmetric cellular division facilitating the initiation of sporulation.</text>
</comment>
<comment type="similarity">
    <text evidence="2 10">Belongs to the ABC-4 integral membrane protein family. FtsX subfamily.</text>
</comment>
<feature type="domain" description="ABC3 transporter permease C-terminal" evidence="12">
    <location>
        <begin position="173"/>
        <end position="284"/>
    </location>
</feature>
<evidence type="ECO:0000256" key="10">
    <source>
        <dbReference type="PIRNR" id="PIRNR003097"/>
    </source>
</evidence>
<evidence type="ECO:0000256" key="4">
    <source>
        <dbReference type="ARBA" id="ARBA00022475"/>
    </source>
</evidence>
<evidence type="ECO:0000313" key="14">
    <source>
        <dbReference type="EMBL" id="AAK80608.1"/>
    </source>
</evidence>
<evidence type="ECO:0000256" key="1">
    <source>
        <dbReference type="ARBA" id="ARBA00004651"/>
    </source>
</evidence>
<dbReference type="OrthoDB" id="9812531at2"/>
<evidence type="ECO:0000256" key="9">
    <source>
        <dbReference type="ARBA" id="ARBA00023306"/>
    </source>
</evidence>
<dbReference type="GO" id="GO:0051301">
    <property type="term" value="P:cell division"/>
    <property type="evidence" value="ECO:0007669"/>
    <property type="project" value="UniProtKB-KW"/>
</dbReference>
<dbReference type="Pfam" id="PF02687">
    <property type="entry name" value="FtsX"/>
    <property type="match status" value="1"/>
</dbReference>
<dbReference type="RefSeq" id="WP_010965949.1">
    <property type="nucleotide sequence ID" value="NC_003030.1"/>
</dbReference>
<dbReference type="GO" id="GO:0005886">
    <property type="term" value="C:plasma membrane"/>
    <property type="evidence" value="ECO:0007669"/>
    <property type="project" value="UniProtKB-SubCell"/>
</dbReference>
<feature type="domain" description="FtsX extracellular" evidence="13">
    <location>
        <begin position="60"/>
        <end position="148"/>
    </location>
</feature>
<dbReference type="eggNOG" id="COG2177">
    <property type="taxonomic scope" value="Bacteria"/>
</dbReference>
<feature type="transmembrane region" description="Helical" evidence="11">
    <location>
        <begin position="168"/>
        <end position="193"/>
    </location>
</feature>
<dbReference type="PIRSF" id="PIRSF003097">
    <property type="entry name" value="FtsX"/>
    <property type="match status" value="1"/>
</dbReference>
<dbReference type="InterPro" id="IPR040690">
    <property type="entry name" value="FtsX_ECD"/>
</dbReference>
<keyword evidence="5 10" id="KW-0132">Cell division</keyword>
<dbReference type="InterPro" id="IPR003838">
    <property type="entry name" value="ABC3_permease_C"/>
</dbReference>
<evidence type="ECO:0000256" key="7">
    <source>
        <dbReference type="ARBA" id="ARBA00022989"/>
    </source>
</evidence>
<dbReference type="GeneID" id="44999129"/>
<evidence type="ECO:0000256" key="2">
    <source>
        <dbReference type="ARBA" id="ARBA00007379"/>
    </source>
</evidence>
<dbReference type="KEGG" id="cac:CA_C2661"/>
<organism evidence="14 15">
    <name type="scientific">Clostridium acetobutylicum (strain ATCC 824 / DSM 792 / JCM 1419 / IAM 19013 / LMG 5710 / NBRC 13948 / NRRL B-527 / VKM B-1787 / 2291 / W)</name>
    <dbReference type="NCBI Taxonomy" id="272562"/>
    <lineage>
        <taxon>Bacteria</taxon>
        <taxon>Bacillati</taxon>
        <taxon>Bacillota</taxon>
        <taxon>Clostridia</taxon>
        <taxon>Eubacteriales</taxon>
        <taxon>Clostridiaceae</taxon>
        <taxon>Clostridium</taxon>
    </lineage>
</organism>
<proteinExistence type="inferred from homology"/>
<evidence type="ECO:0000259" key="12">
    <source>
        <dbReference type="Pfam" id="PF02687"/>
    </source>
</evidence>
<feature type="transmembrane region" description="Helical" evidence="11">
    <location>
        <begin position="21"/>
        <end position="45"/>
    </location>
</feature>
<keyword evidence="9 10" id="KW-0131">Cell cycle</keyword>
<dbReference type="Proteomes" id="UP000000814">
    <property type="component" value="Chromosome"/>
</dbReference>
<dbReference type="PANTHER" id="PTHR47755">
    <property type="entry name" value="CELL DIVISION PROTEIN FTSX"/>
    <property type="match status" value="1"/>
</dbReference>
<dbReference type="InterPro" id="IPR058204">
    <property type="entry name" value="FtsX_firmicutes-type"/>
</dbReference>
<evidence type="ECO:0000256" key="5">
    <source>
        <dbReference type="ARBA" id="ARBA00022618"/>
    </source>
</evidence>
<dbReference type="EMBL" id="AE001437">
    <property type="protein sequence ID" value="AAK80608.1"/>
    <property type="molecule type" value="Genomic_DNA"/>
</dbReference>
<dbReference type="InterPro" id="IPR004513">
    <property type="entry name" value="FtsX"/>
</dbReference>
<keyword evidence="4 10" id="KW-1003">Cell membrane</keyword>
<dbReference type="AlphaFoldDB" id="Q97FR6"/>
<evidence type="ECO:0000313" key="15">
    <source>
        <dbReference type="Proteomes" id="UP000000814"/>
    </source>
</evidence>
<dbReference type="Gene3D" id="3.30.70.3040">
    <property type="match status" value="1"/>
</dbReference>
<dbReference type="PANTHER" id="PTHR47755:SF1">
    <property type="entry name" value="CELL DIVISION PROTEIN FTSX"/>
    <property type="match status" value="1"/>
</dbReference>
<dbReference type="PATRIC" id="fig|272562.8.peg.2851"/>
<evidence type="ECO:0000256" key="3">
    <source>
        <dbReference type="ARBA" id="ARBA00021907"/>
    </source>
</evidence>